<feature type="transmembrane region" description="Helical" evidence="7">
    <location>
        <begin position="272"/>
        <end position="289"/>
    </location>
</feature>
<feature type="transmembrane region" description="Helical" evidence="7">
    <location>
        <begin position="100"/>
        <end position="124"/>
    </location>
</feature>
<dbReference type="GO" id="GO:0022857">
    <property type="term" value="F:transmembrane transporter activity"/>
    <property type="evidence" value="ECO:0007669"/>
    <property type="project" value="InterPro"/>
</dbReference>
<dbReference type="GO" id="GO:0005886">
    <property type="term" value="C:plasma membrane"/>
    <property type="evidence" value="ECO:0007669"/>
    <property type="project" value="UniProtKB-SubCell"/>
</dbReference>
<dbReference type="InterPro" id="IPR036259">
    <property type="entry name" value="MFS_trans_sf"/>
</dbReference>
<dbReference type="PROSITE" id="PS50850">
    <property type="entry name" value="MFS"/>
    <property type="match status" value="1"/>
</dbReference>
<evidence type="ECO:0000313" key="10">
    <source>
        <dbReference type="Proteomes" id="UP000245080"/>
    </source>
</evidence>
<dbReference type="PANTHER" id="PTHR23517">
    <property type="entry name" value="RESISTANCE PROTEIN MDTM, PUTATIVE-RELATED-RELATED"/>
    <property type="match status" value="1"/>
</dbReference>
<evidence type="ECO:0000256" key="1">
    <source>
        <dbReference type="ARBA" id="ARBA00004651"/>
    </source>
</evidence>
<dbReference type="SUPFAM" id="SSF103473">
    <property type="entry name" value="MFS general substrate transporter"/>
    <property type="match status" value="1"/>
</dbReference>
<evidence type="ECO:0000256" key="3">
    <source>
        <dbReference type="ARBA" id="ARBA00022475"/>
    </source>
</evidence>
<dbReference type="Proteomes" id="UP000245080">
    <property type="component" value="Unassembled WGS sequence"/>
</dbReference>
<dbReference type="CDD" id="cd17329">
    <property type="entry name" value="MFS_MdtH_MDR_like"/>
    <property type="match status" value="1"/>
</dbReference>
<dbReference type="InterPro" id="IPR020846">
    <property type="entry name" value="MFS_dom"/>
</dbReference>
<feature type="domain" description="Major facilitator superfamily (MFS) profile" evidence="8">
    <location>
        <begin position="205"/>
        <end position="390"/>
    </location>
</feature>
<keyword evidence="5 7" id="KW-1133">Transmembrane helix</keyword>
<protein>
    <submittedName>
        <fullName evidence="9">MFS transporter</fullName>
    </submittedName>
</protein>
<feature type="transmembrane region" description="Helical" evidence="7">
    <location>
        <begin position="162"/>
        <end position="184"/>
    </location>
</feature>
<accession>A0A2V1MXZ9</accession>
<evidence type="ECO:0000256" key="5">
    <source>
        <dbReference type="ARBA" id="ARBA00022989"/>
    </source>
</evidence>
<dbReference type="OrthoDB" id="3268460at2"/>
<reference evidence="9 10" key="1">
    <citation type="journal article" date="2018" name="Int. J. Syst. Evol. Microbiol.">
        <title>Lactobacillus bambusae sp. nov., isolated from a traditional fermented Ma-bamboo shoots of Taiwan.</title>
        <authorList>
            <person name="Wang L.-T."/>
        </authorList>
    </citation>
    <scope>NUCLEOTIDE SEQUENCE [LARGE SCALE GENOMIC DNA]</scope>
    <source>
        <strain evidence="9 10">BS-W1</strain>
    </source>
</reference>
<gene>
    <name evidence="9" type="ORF">DCM90_07350</name>
</gene>
<dbReference type="Gene3D" id="1.20.1250.20">
    <property type="entry name" value="MFS general substrate transporter like domains"/>
    <property type="match status" value="2"/>
</dbReference>
<keyword evidence="2" id="KW-0813">Transport</keyword>
<feature type="transmembrane region" description="Helical" evidence="7">
    <location>
        <begin position="43"/>
        <end position="62"/>
    </location>
</feature>
<proteinExistence type="predicted"/>
<keyword evidence="6 7" id="KW-0472">Membrane</keyword>
<feature type="transmembrane region" description="Helical" evidence="7">
    <location>
        <begin position="361"/>
        <end position="380"/>
    </location>
</feature>
<evidence type="ECO:0000256" key="7">
    <source>
        <dbReference type="SAM" id="Phobius"/>
    </source>
</evidence>
<organism evidence="9 10">
    <name type="scientific">Levilactobacillus bambusae</name>
    <dbReference type="NCBI Taxonomy" id="2024736"/>
    <lineage>
        <taxon>Bacteria</taxon>
        <taxon>Bacillati</taxon>
        <taxon>Bacillota</taxon>
        <taxon>Bacilli</taxon>
        <taxon>Lactobacillales</taxon>
        <taxon>Lactobacillaceae</taxon>
        <taxon>Levilactobacillus</taxon>
    </lineage>
</organism>
<keyword evidence="3" id="KW-1003">Cell membrane</keyword>
<feature type="transmembrane region" description="Helical" evidence="7">
    <location>
        <begin position="295"/>
        <end position="317"/>
    </location>
</feature>
<dbReference type="PANTHER" id="PTHR23517:SF10">
    <property type="entry name" value="MAJOR FACILITATOR SUPERFAMILY (MFS) PROFILE DOMAIN-CONTAINING PROTEIN"/>
    <property type="match status" value="1"/>
</dbReference>
<keyword evidence="4 7" id="KW-0812">Transmembrane</keyword>
<dbReference type="RefSeq" id="WP_109250722.1">
    <property type="nucleotide sequence ID" value="NZ_QCXQ01000003.1"/>
</dbReference>
<keyword evidence="10" id="KW-1185">Reference proteome</keyword>
<feature type="transmembrane region" description="Helical" evidence="7">
    <location>
        <begin position="74"/>
        <end position="94"/>
    </location>
</feature>
<feature type="transmembrane region" description="Helical" evidence="7">
    <location>
        <begin position="136"/>
        <end position="156"/>
    </location>
</feature>
<evidence type="ECO:0000259" key="8">
    <source>
        <dbReference type="PROSITE" id="PS50850"/>
    </source>
</evidence>
<evidence type="ECO:0000256" key="6">
    <source>
        <dbReference type="ARBA" id="ARBA00023136"/>
    </source>
</evidence>
<evidence type="ECO:0000313" key="9">
    <source>
        <dbReference type="EMBL" id="PWF99868.1"/>
    </source>
</evidence>
<dbReference type="EMBL" id="QCXQ01000003">
    <property type="protein sequence ID" value="PWF99868.1"/>
    <property type="molecule type" value="Genomic_DNA"/>
</dbReference>
<dbReference type="InterPro" id="IPR050171">
    <property type="entry name" value="MFS_Transporters"/>
</dbReference>
<comment type="caution">
    <text evidence="9">The sequence shown here is derived from an EMBL/GenBank/DDBJ whole genome shotgun (WGS) entry which is preliminary data.</text>
</comment>
<dbReference type="InterPro" id="IPR011701">
    <property type="entry name" value="MFS"/>
</dbReference>
<feature type="transmembrane region" description="Helical" evidence="7">
    <location>
        <begin position="205"/>
        <end position="223"/>
    </location>
</feature>
<evidence type="ECO:0000256" key="2">
    <source>
        <dbReference type="ARBA" id="ARBA00022448"/>
    </source>
</evidence>
<name>A0A2V1MXZ9_9LACO</name>
<evidence type="ECO:0000256" key="4">
    <source>
        <dbReference type="ARBA" id="ARBA00022692"/>
    </source>
</evidence>
<dbReference type="Pfam" id="PF07690">
    <property type="entry name" value="MFS_1"/>
    <property type="match status" value="1"/>
</dbReference>
<sequence length="390" mass="43114">MGRKRQEVTLLGVFSATFLLNTGAAFMWPLVTVYMHNYLHQSLALAGVVLLLTSLMMILGSWLGGKMFDRWSPYWSGIVGSLISLVTIAILIFWHGWPIFGILLPLTGLGDGIAMTVVNSYATLITSRSSRFVFNLIYIAQNVGVVIGTLLVGYLLDDGVWIVFTIAALCYVVLLAIMATDFHVPVKKWSGDSGDAKPAPANLHLIYLICFLIFALWLGYSLWESDISVHMTSLGIPFEKYSWLWTLNGVLIVIGQPITNHIGLHFKLAHQIWVGAFIFALSFVVLIFAKTYAMFVLAMVILTFGEMIGFPGMPAWIDYLAGPNANKGKYQSMNNMALSLGRAVGPLYGGLVIDYASYRPLFISVTVLMLIGLALVMIWTKRLPKKTVPD</sequence>
<comment type="subcellular location">
    <subcellularLocation>
        <location evidence="1">Cell membrane</location>
        <topology evidence="1">Multi-pass membrane protein</topology>
    </subcellularLocation>
</comment>
<dbReference type="AlphaFoldDB" id="A0A2V1MXZ9"/>